<organism evidence="1 2">
    <name type="scientific">Subtercola boreus</name>
    <dbReference type="NCBI Taxonomy" id="120213"/>
    <lineage>
        <taxon>Bacteria</taxon>
        <taxon>Bacillati</taxon>
        <taxon>Actinomycetota</taxon>
        <taxon>Actinomycetes</taxon>
        <taxon>Micrococcales</taxon>
        <taxon>Microbacteriaceae</taxon>
        <taxon>Subtercola</taxon>
    </lineage>
</organism>
<dbReference type="RefSeq" id="WP_116282424.1">
    <property type="nucleotide sequence ID" value="NZ_NBXA01000013.1"/>
</dbReference>
<comment type="caution">
    <text evidence="1">The sequence shown here is derived from an EMBL/GenBank/DDBJ whole genome shotgun (WGS) entry which is preliminary data.</text>
</comment>
<gene>
    <name evidence="1" type="ORF">B7R21_06400</name>
</gene>
<sequence length="88" mass="9726">MRATIAELAEASDILRRCGLIGDDQATSLVIAMRAVAPNTTYREWVEQLVATPGTNEQQYLAWAKQYGNDAVRVASALAHEYSMKEQP</sequence>
<accession>A0A3E0VWY0</accession>
<proteinExistence type="predicted"/>
<reference evidence="1 2" key="1">
    <citation type="submission" date="2017-04" db="EMBL/GenBank/DDBJ databases">
        <title>Comparative genome analysis of Subtercola boreus.</title>
        <authorList>
            <person name="Cho Y.-J."/>
            <person name="Cho A."/>
            <person name="Kim O.-S."/>
            <person name="Lee J.-I."/>
        </authorList>
    </citation>
    <scope>NUCLEOTIDE SEQUENCE [LARGE SCALE GENOMIC DNA]</scope>
    <source>
        <strain evidence="1 2">P27444</strain>
    </source>
</reference>
<protein>
    <submittedName>
        <fullName evidence="1">Uncharacterized protein</fullName>
    </submittedName>
</protein>
<evidence type="ECO:0000313" key="1">
    <source>
        <dbReference type="EMBL" id="RFA14572.1"/>
    </source>
</evidence>
<name>A0A3E0VWY0_9MICO</name>
<dbReference type="EMBL" id="NBXA01000013">
    <property type="protein sequence ID" value="RFA14572.1"/>
    <property type="molecule type" value="Genomic_DNA"/>
</dbReference>
<dbReference type="AlphaFoldDB" id="A0A3E0VWY0"/>
<evidence type="ECO:0000313" key="2">
    <source>
        <dbReference type="Proteomes" id="UP000256709"/>
    </source>
</evidence>
<dbReference type="Proteomes" id="UP000256709">
    <property type="component" value="Unassembled WGS sequence"/>
</dbReference>